<dbReference type="InterPro" id="IPR027417">
    <property type="entry name" value="P-loop_NTPase"/>
</dbReference>
<comment type="caution">
    <text evidence="4">The sequence shown here is derived from an EMBL/GenBank/DDBJ whole genome shotgun (WGS) entry which is preliminary data.</text>
</comment>
<dbReference type="PROSITE" id="PS50893">
    <property type="entry name" value="ABC_TRANSPORTER_2"/>
    <property type="match status" value="1"/>
</dbReference>
<proteinExistence type="predicted"/>
<dbReference type="GO" id="GO:0005524">
    <property type="term" value="F:ATP binding"/>
    <property type="evidence" value="ECO:0007669"/>
    <property type="project" value="UniProtKB-KW"/>
</dbReference>
<evidence type="ECO:0000313" key="4">
    <source>
        <dbReference type="EMBL" id="ENZ18622.1"/>
    </source>
</evidence>
<dbReference type="HOGENOM" id="CLU_000604_1_22_9"/>
<dbReference type="AlphaFoldDB" id="A0A0E2HSP8"/>
<evidence type="ECO:0000259" key="3">
    <source>
        <dbReference type="PROSITE" id="PS50893"/>
    </source>
</evidence>
<protein>
    <submittedName>
        <fullName evidence="4">NitT/TauT family ABC transporter ATP-binding protein</fullName>
    </submittedName>
</protein>
<name>A0A0E2HSP8_9FIRM</name>
<dbReference type="InterPro" id="IPR003439">
    <property type="entry name" value="ABC_transporter-like_ATP-bd"/>
</dbReference>
<dbReference type="SUPFAM" id="SSF52540">
    <property type="entry name" value="P-loop containing nucleoside triphosphate hydrolases"/>
    <property type="match status" value="1"/>
</dbReference>
<evidence type="ECO:0000256" key="1">
    <source>
        <dbReference type="ARBA" id="ARBA00022741"/>
    </source>
</evidence>
<accession>A0A0E2HSP8</accession>
<dbReference type="SMART" id="SM00382">
    <property type="entry name" value="AAA"/>
    <property type="match status" value="1"/>
</dbReference>
<dbReference type="GO" id="GO:0016887">
    <property type="term" value="F:ATP hydrolysis activity"/>
    <property type="evidence" value="ECO:0007669"/>
    <property type="project" value="InterPro"/>
</dbReference>
<reference evidence="4 5" key="1">
    <citation type="submission" date="2013-01" db="EMBL/GenBank/DDBJ databases">
        <title>The Genome Sequence of Clostridium clostridioforme 90A8.</title>
        <authorList>
            <consortium name="The Broad Institute Genome Sequencing Platform"/>
            <person name="Earl A."/>
            <person name="Ward D."/>
            <person name="Feldgarden M."/>
            <person name="Gevers D."/>
            <person name="Courvalin P."/>
            <person name="Lambert T."/>
            <person name="Walker B."/>
            <person name="Young S.K."/>
            <person name="Zeng Q."/>
            <person name="Gargeya S."/>
            <person name="Fitzgerald M."/>
            <person name="Haas B."/>
            <person name="Abouelleil A."/>
            <person name="Alvarado L."/>
            <person name="Arachchi H.M."/>
            <person name="Berlin A.M."/>
            <person name="Chapman S.B."/>
            <person name="Dewar J."/>
            <person name="Goldberg J."/>
            <person name="Griggs A."/>
            <person name="Gujja S."/>
            <person name="Hansen M."/>
            <person name="Howarth C."/>
            <person name="Imamovic A."/>
            <person name="Larimer J."/>
            <person name="McCowan C."/>
            <person name="Murphy C."/>
            <person name="Neiman D."/>
            <person name="Pearson M."/>
            <person name="Priest M."/>
            <person name="Roberts A."/>
            <person name="Saif S."/>
            <person name="Shea T."/>
            <person name="Sisk P."/>
            <person name="Sykes S."/>
            <person name="Wortman J."/>
            <person name="Nusbaum C."/>
            <person name="Birren B."/>
        </authorList>
    </citation>
    <scope>NUCLEOTIDE SEQUENCE [LARGE SCALE GENOMIC DNA]</scope>
    <source>
        <strain evidence="4 5">90A8</strain>
    </source>
</reference>
<gene>
    <name evidence="4" type="ORF">HMPREF1090_01206</name>
</gene>
<keyword evidence="1" id="KW-0547">Nucleotide-binding</keyword>
<organism evidence="4 5">
    <name type="scientific">[Clostridium] clostridioforme 90A8</name>
    <dbReference type="NCBI Taxonomy" id="999408"/>
    <lineage>
        <taxon>Bacteria</taxon>
        <taxon>Bacillati</taxon>
        <taxon>Bacillota</taxon>
        <taxon>Clostridia</taxon>
        <taxon>Lachnospirales</taxon>
        <taxon>Lachnospiraceae</taxon>
        <taxon>Enterocloster</taxon>
    </lineage>
</organism>
<evidence type="ECO:0000256" key="2">
    <source>
        <dbReference type="ARBA" id="ARBA00022840"/>
    </source>
</evidence>
<sequence>MTLELQNISKSFDGMPVLRNLNLSFHQGQCYCLMSPSGSGKTTLLRILMGLEQADHGLILADGKPQDMNSLTVSAVFQEDRLCESFSPIENVSMCAGRSVRGSRIRWELARLLPEECLNRPVSTLSGGMKRRVAVMRALLTPSRILLMDEPFTGMDDELKRNVISYIREKQDGRLLILSTHQEEDVELIGGELVKLESCMYDSKEGAAASGFAR</sequence>
<dbReference type="Pfam" id="PF00005">
    <property type="entry name" value="ABC_tran"/>
    <property type="match status" value="1"/>
</dbReference>
<dbReference type="InterPro" id="IPR003593">
    <property type="entry name" value="AAA+_ATPase"/>
</dbReference>
<dbReference type="PANTHER" id="PTHR43158:SF2">
    <property type="entry name" value="SKFA PEPTIDE EXPORT ATP-BINDING PROTEIN SKFE"/>
    <property type="match status" value="1"/>
</dbReference>
<keyword evidence="2 4" id="KW-0067">ATP-binding</keyword>
<evidence type="ECO:0000313" key="5">
    <source>
        <dbReference type="Proteomes" id="UP000013085"/>
    </source>
</evidence>
<dbReference type="RefSeq" id="WP_002588161.1">
    <property type="nucleotide sequence ID" value="NZ_KB851009.1"/>
</dbReference>
<feature type="domain" description="ABC transporter" evidence="3">
    <location>
        <begin position="3"/>
        <end position="213"/>
    </location>
</feature>
<dbReference type="PANTHER" id="PTHR43158">
    <property type="entry name" value="SKFA PEPTIDE EXPORT ATP-BINDING PROTEIN SKFE"/>
    <property type="match status" value="1"/>
</dbReference>
<dbReference type="Proteomes" id="UP000013085">
    <property type="component" value="Unassembled WGS sequence"/>
</dbReference>
<dbReference type="EMBL" id="AGYR01000008">
    <property type="protein sequence ID" value="ENZ18622.1"/>
    <property type="molecule type" value="Genomic_DNA"/>
</dbReference>
<dbReference type="PATRIC" id="fig|999408.3.peg.1292"/>
<dbReference type="Gene3D" id="3.40.50.300">
    <property type="entry name" value="P-loop containing nucleotide triphosphate hydrolases"/>
    <property type="match status" value="1"/>
</dbReference>